<gene>
    <name evidence="3" type="ORF">ATI53_103931</name>
</gene>
<dbReference type="EMBL" id="QLMG01000039">
    <property type="protein sequence ID" value="RAK13202.1"/>
    <property type="molecule type" value="Genomic_DNA"/>
</dbReference>
<comment type="caution">
    <text evidence="3">The sequence shown here is derived from an EMBL/GenBank/DDBJ whole genome shotgun (WGS) entry which is preliminary data.</text>
</comment>
<evidence type="ECO:0000256" key="1">
    <source>
        <dbReference type="SAM" id="MobiDB-lite"/>
    </source>
</evidence>
<proteinExistence type="predicted"/>
<accession>A0A327XYA8</accession>
<keyword evidence="2" id="KW-0732">Signal</keyword>
<feature type="region of interest" description="Disordered" evidence="1">
    <location>
        <begin position="524"/>
        <end position="545"/>
    </location>
</feature>
<dbReference type="OrthoDB" id="5321503at2"/>
<dbReference type="Gene3D" id="1.25.40.10">
    <property type="entry name" value="Tetratricopeptide repeat domain"/>
    <property type="match status" value="1"/>
</dbReference>
<dbReference type="SUPFAM" id="SSF81901">
    <property type="entry name" value="HCP-like"/>
    <property type="match status" value="3"/>
</dbReference>
<name>A0A327XYA8_9RHOB</name>
<evidence type="ECO:0000313" key="4">
    <source>
        <dbReference type="Proteomes" id="UP000249165"/>
    </source>
</evidence>
<dbReference type="SMART" id="SM00671">
    <property type="entry name" value="SEL1"/>
    <property type="match status" value="9"/>
</dbReference>
<evidence type="ECO:0000256" key="2">
    <source>
        <dbReference type="SAM" id="SignalP"/>
    </source>
</evidence>
<organism evidence="3 4">
    <name type="scientific">Salipiger aestuarii</name>
    <dbReference type="NCBI Taxonomy" id="568098"/>
    <lineage>
        <taxon>Bacteria</taxon>
        <taxon>Pseudomonadati</taxon>
        <taxon>Pseudomonadota</taxon>
        <taxon>Alphaproteobacteria</taxon>
        <taxon>Rhodobacterales</taxon>
        <taxon>Roseobacteraceae</taxon>
        <taxon>Salipiger</taxon>
    </lineage>
</organism>
<dbReference type="RefSeq" id="WP_083840630.1">
    <property type="nucleotide sequence ID" value="NZ_LIQE01000049.1"/>
</dbReference>
<dbReference type="InterPro" id="IPR011990">
    <property type="entry name" value="TPR-like_helical_dom_sf"/>
</dbReference>
<reference evidence="3 4" key="1">
    <citation type="submission" date="2018-06" db="EMBL/GenBank/DDBJ databases">
        <title>Genomic Encyclopedia of Archaeal and Bacterial Type Strains, Phase II (KMG-II): from individual species to whole genera.</title>
        <authorList>
            <person name="Goeker M."/>
        </authorList>
    </citation>
    <scope>NUCLEOTIDE SEQUENCE [LARGE SCALE GENOMIC DNA]</scope>
    <source>
        <strain evidence="3 4">DSM 22011</strain>
    </source>
</reference>
<dbReference type="PANTHER" id="PTHR11102:SF160">
    <property type="entry name" value="ERAD-ASSOCIATED E3 UBIQUITIN-PROTEIN LIGASE COMPONENT HRD3"/>
    <property type="match status" value="1"/>
</dbReference>
<protein>
    <recommendedName>
        <fullName evidence="5">TPR repeat protein</fullName>
    </recommendedName>
</protein>
<feature type="signal peptide" evidence="2">
    <location>
        <begin position="1"/>
        <end position="23"/>
    </location>
</feature>
<dbReference type="PANTHER" id="PTHR11102">
    <property type="entry name" value="SEL-1-LIKE PROTEIN"/>
    <property type="match status" value="1"/>
</dbReference>
<dbReference type="Pfam" id="PF08238">
    <property type="entry name" value="Sel1"/>
    <property type="match status" value="9"/>
</dbReference>
<sequence length="545" mass="56230">MTFKLLTTLTIFACLAGVSALWAQEGAAPGAGLSAPREAQPMPEMSDIEADWARGDFVSVRAGLRRLAQERGDAFSAYRYGRVLLEGRGGPVDVAQADHWLSRAAEGGNVDAATLLARVYLSNIPGGPTREPARAAGLLSQAAARGNAEAQYLLGLLTDGGTGVPQDAAMAYNWFLAAAEQQHPGAQLEVSRALSRGKGTALDTGAALDWLTRAAENGEAEAQFYLSNAYESGGSVPANPTEAMRWLRRSAEAGFLPAQGRLGAKHLAGGDVAQDPAEARRWLGRAAQAGSARALYLLGLAYLGEDGGAADPAQALQALRNASGQGHGPATLRLAQLAETGLANAMAADFETSVALYRKALAEDQPEAAPHLGSLAARGRLDGLVAPHQAVPWVLAAAGTGDVNAEAWLAARAGEGLRPALVAQGRWLLDRAQPAGAAESFRTAAQMGDTDAQYELGRMYSQGAGVVQDYLMAHAWLNVSAAGGNDAAAELRGVIGDLIPPEEEAAAQARVRAFFAAVAQADPGTPVAMPGAPEDAAPGGVEPAE</sequence>
<feature type="chain" id="PRO_5016466876" description="TPR repeat protein" evidence="2">
    <location>
        <begin position="24"/>
        <end position="545"/>
    </location>
</feature>
<dbReference type="InterPro" id="IPR006597">
    <property type="entry name" value="Sel1-like"/>
</dbReference>
<dbReference type="Proteomes" id="UP000249165">
    <property type="component" value="Unassembled WGS sequence"/>
</dbReference>
<dbReference type="AlphaFoldDB" id="A0A327XYA8"/>
<evidence type="ECO:0008006" key="5">
    <source>
        <dbReference type="Google" id="ProtNLM"/>
    </source>
</evidence>
<evidence type="ECO:0000313" key="3">
    <source>
        <dbReference type="EMBL" id="RAK13202.1"/>
    </source>
</evidence>
<keyword evidence="4" id="KW-1185">Reference proteome</keyword>
<dbReference type="InterPro" id="IPR050767">
    <property type="entry name" value="Sel1_AlgK"/>
</dbReference>